<dbReference type="GO" id="GO:0005829">
    <property type="term" value="C:cytosol"/>
    <property type="evidence" value="ECO:0007669"/>
    <property type="project" value="TreeGrafter"/>
</dbReference>
<organism evidence="5 6">
    <name type="scientific">Carnegiea gigantea</name>
    <dbReference type="NCBI Taxonomy" id="171969"/>
    <lineage>
        <taxon>Eukaryota</taxon>
        <taxon>Viridiplantae</taxon>
        <taxon>Streptophyta</taxon>
        <taxon>Embryophyta</taxon>
        <taxon>Tracheophyta</taxon>
        <taxon>Spermatophyta</taxon>
        <taxon>Magnoliopsida</taxon>
        <taxon>eudicotyledons</taxon>
        <taxon>Gunneridae</taxon>
        <taxon>Pentapetalae</taxon>
        <taxon>Caryophyllales</taxon>
        <taxon>Cactineae</taxon>
        <taxon>Cactaceae</taxon>
        <taxon>Cactoideae</taxon>
        <taxon>Echinocereeae</taxon>
        <taxon>Carnegiea</taxon>
    </lineage>
</organism>
<dbReference type="AlphaFoldDB" id="A0A9Q1KKR7"/>
<dbReference type="GO" id="GO:0008897">
    <property type="term" value="F:holo-[acyl-carrier-protein] synthase activity"/>
    <property type="evidence" value="ECO:0007669"/>
    <property type="project" value="UniProtKB-EC"/>
</dbReference>
<dbReference type="InterPro" id="IPR037143">
    <property type="entry name" value="4-PPantetheinyl_Trfase_dom_sf"/>
</dbReference>
<evidence type="ECO:0000259" key="4">
    <source>
        <dbReference type="Pfam" id="PF22624"/>
    </source>
</evidence>
<keyword evidence="2" id="KW-0808">Transferase</keyword>
<dbReference type="InterPro" id="IPR008278">
    <property type="entry name" value="4-PPantetheinyl_Trfase_dom"/>
</dbReference>
<dbReference type="EC" id="2.7.8.7" evidence="1"/>
<dbReference type="Proteomes" id="UP001153076">
    <property type="component" value="Unassembled WGS sequence"/>
</dbReference>
<feature type="domain" description="4'-phosphopantetheinyl transferase" evidence="3">
    <location>
        <begin position="116"/>
        <end position="224"/>
    </location>
</feature>
<dbReference type="PANTHER" id="PTHR12215:SF10">
    <property type="entry name" value="L-AMINOADIPATE-SEMIALDEHYDE DEHYDROGENASE-PHOSPHOPANTETHEINYL TRANSFERASE"/>
    <property type="match status" value="1"/>
</dbReference>
<dbReference type="InterPro" id="IPR055066">
    <property type="entry name" value="AASDHPPT_N"/>
</dbReference>
<evidence type="ECO:0000259" key="3">
    <source>
        <dbReference type="Pfam" id="PF01648"/>
    </source>
</evidence>
<evidence type="ECO:0000256" key="2">
    <source>
        <dbReference type="ARBA" id="ARBA00022679"/>
    </source>
</evidence>
<dbReference type="SUPFAM" id="SSF56214">
    <property type="entry name" value="4'-phosphopantetheinyl transferase"/>
    <property type="match status" value="2"/>
</dbReference>
<evidence type="ECO:0000313" key="6">
    <source>
        <dbReference type="Proteomes" id="UP001153076"/>
    </source>
</evidence>
<reference evidence="5" key="1">
    <citation type="submission" date="2022-04" db="EMBL/GenBank/DDBJ databases">
        <title>Carnegiea gigantea Genome sequencing and assembly v2.</title>
        <authorList>
            <person name="Copetti D."/>
            <person name="Sanderson M.J."/>
            <person name="Burquez A."/>
            <person name="Wojciechowski M.F."/>
        </authorList>
    </citation>
    <scope>NUCLEOTIDE SEQUENCE</scope>
    <source>
        <strain evidence="5">SGP5-SGP5p</strain>
        <tissue evidence="5">Aerial part</tissue>
    </source>
</reference>
<evidence type="ECO:0000256" key="1">
    <source>
        <dbReference type="ARBA" id="ARBA00013172"/>
    </source>
</evidence>
<proteinExistence type="predicted"/>
<evidence type="ECO:0000313" key="5">
    <source>
        <dbReference type="EMBL" id="KAJ8445027.1"/>
    </source>
</evidence>
<dbReference type="GO" id="GO:0000287">
    <property type="term" value="F:magnesium ion binding"/>
    <property type="evidence" value="ECO:0007669"/>
    <property type="project" value="InterPro"/>
</dbReference>
<dbReference type="Pfam" id="PF01648">
    <property type="entry name" value="ACPS"/>
    <property type="match status" value="1"/>
</dbReference>
<keyword evidence="6" id="KW-1185">Reference proteome</keyword>
<dbReference type="FunFam" id="3.90.470.20:FF:000003">
    <property type="entry name" value="L-aminoadipate-semialdehyde dehydrogenase-phosphopantetheinyl transferase"/>
    <property type="match status" value="1"/>
</dbReference>
<protein>
    <recommendedName>
        <fullName evidence="1">holo-[acyl-carrier-protein] synthase</fullName>
        <ecNumber evidence="1">2.7.8.7</ecNumber>
    </recommendedName>
</protein>
<accession>A0A9Q1KKR7</accession>
<dbReference type="PANTHER" id="PTHR12215">
    <property type="entry name" value="PHOSPHOPANTETHEINE TRANSFERASE"/>
    <property type="match status" value="1"/>
</dbReference>
<dbReference type="Gene3D" id="3.90.470.20">
    <property type="entry name" value="4'-phosphopantetheinyl transferase domain"/>
    <property type="match status" value="2"/>
</dbReference>
<feature type="domain" description="4'-phosphopantetheinyl transferase N-terminal" evidence="4">
    <location>
        <begin position="14"/>
        <end position="112"/>
    </location>
</feature>
<dbReference type="EMBL" id="JAKOGI010000081">
    <property type="protein sequence ID" value="KAJ8445027.1"/>
    <property type="molecule type" value="Genomic_DNA"/>
</dbReference>
<name>A0A9Q1KKR7_9CARY</name>
<gene>
    <name evidence="5" type="ORF">Cgig2_022547</name>
</gene>
<comment type="caution">
    <text evidence="5">The sequence shown here is derived from an EMBL/GenBank/DDBJ whole genome shotgun (WGS) entry which is preliminary data.</text>
</comment>
<dbReference type="InterPro" id="IPR050559">
    <property type="entry name" value="P-Pant_transferase_sf"/>
</dbReference>
<dbReference type="OrthoDB" id="26719at2759"/>
<dbReference type="Pfam" id="PF22624">
    <property type="entry name" value="AASDHPPT_N"/>
    <property type="match status" value="1"/>
</dbReference>
<sequence>MKRGVQRWIVDISAWNFSPSEFTSAMSVLPQQEHSSITRYVKMEDRKRALVSRLLQYAVVHEVFGIPFDKIMIKRTVEGKPYLELDKIGHEFPNFNFSVSHHGDFVAIASEPLCLVGLDIVSHVLPVKETIPEFIEHLSPYFSSTEWSKITNCGTCDNMLEELYRYWSLKEAFVKAIGSGLGYSLDAVEFHHCNWTNISLKIHGKEVRHWRFWHFVLRKRHYVSIAWGHPHMASESYKKALGWIDFEEDEYNMGFDLPDANFKLKTIEQIIPNCLVLECNQSLRIISMVGNFSTT</sequence>
<dbReference type="GO" id="GO:0019878">
    <property type="term" value="P:lysine biosynthetic process via aminoadipic acid"/>
    <property type="evidence" value="ECO:0007669"/>
    <property type="project" value="TreeGrafter"/>
</dbReference>
<dbReference type="FunFam" id="3.90.470.20:FF:000013">
    <property type="entry name" value="L-aminoadipate-semialdehyde dehydrogenase-phosphopantetheinyl transferase"/>
    <property type="match status" value="1"/>
</dbReference>